<evidence type="ECO:0000313" key="2">
    <source>
        <dbReference type="Proteomes" id="UP001164250"/>
    </source>
</evidence>
<gene>
    <name evidence="1" type="ORF">Patl1_08607</name>
</gene>
<proteinExistence type="predicted"/>
<dbReference type="Proteomes" id="UP001164250">
    <property type="component" value="Chromosome 10"/>
</dbReference>
<dbReference type="EMBL" id="CM047906">
    <property type="protein sequence ID" value="KAJ0087411.1"/>
    <property type="molecule type" value="Genomic_DNA"/>
</dbReference>
<accession>A0ACC1AL24</accession>
<evidence type="ECO:0000313" key="1">
    <source>
        <dbReference type="EMBL" id="KAJ0087411.1"/>
    </source>
</evidence>
<reference evidence="2" key="1">
    <citation type="journal article" date="2023" name="G3 (Bethesda)">
        <title>Genome assembly and association tests identify interacting loci associated with vigor, precocity, and sex in interspecific pistachio rootstocks.</title>
        <authorList>
            <person name="Palmer W."/>
            <person name="Jacygrad E."/>
            <person name="Sagayaradj S."/>
            <person name="Cavanaugh K."/>
            <person name="Han R."/>
            <person name="Bertier L."/>
            <person name="Beede B."/>
            <person name="Kafkas S."/>
            <person name="Golino D."/>
            <person name="Preece J."/>
            <person name="Michelmore R."/>
        </authorList>
    </citation>
    <scope>NUCLEOTIDE SEQUENCE [LARGE SCALE GENOMIC DNA]</scope>
</reference>
<name>A0ACC1AL24_9ROSI</name>
<comment type="caution">
    <text evidence="1">The sequence shown here is derived from an EMBL/GenBank/DDBJ whole genome shotgun (WGS) entry which is preliminary data.</text>
</comment>
<protein>
    <submittedName>
        <fullName evidence="1">Uncharacterized protein</fullName>
    </submittedName>
</protein>
<sequence length="352" mass="40106">MASNIPIPCQFPQIANIEQLWLKYRYILPVKPAGKGHDYPRLHMQLDAINGQDQSKDSNTLILKLRDSVTFLPLKDLRYTETAMIGHTWFLSSLNDTHEDNEAEYLFFPSQASKGRLLCIKGHNKKDGTKNSYALAWPESLLESTTLLKGLTFVSDTYYDYGNLWHGMCAMTPFVSWSIKNGRLKPTRWVLFHWEELRDGIGSWLQHLMQANFECGITKVRVMSNTDIVASPRGAQLTNMFFMERNSSVMEFFPKGWLELAGVGQYAHHWMADQSGMKHQGAWWDLLGKECPSPMRGPECFDFYKNGQVGHNESFFAERASNAINQVRISKLEKATRGHVIKPQGNSGACVC</sequence>
<keyword evidence="2" id="KW-1185">Reference proteome</keyword>
<organism evidence="1 2">
    <name type="scientific">Pistacia atlantica</name>
    <dbReference type="NCBI Taxonomy" id="434234"/>
    <lineage>
        <taxon>Eukaryota</taxon>
        <taxon>Viridiplantae</taxon>
        <taxon>Streptophyta</taxon>
        <taxon>Embryophyta</taxon>
        <taxon>Tracheophyta</taxon>
        <taxon>Spermatophyta</taxon>
        <taxon>Magnoliopsida</taxon>
        <taxon>eudicotyledons</taxon>
        <taxon>Gunneridae</taxon>
        <taxon>Pentapetalae</taxon>
        <taxon>rosids</taxon>
        <taxon>malvids</taxon>
        <taxon>Sapindales</taxon>
        <taxon>Anacardiaceae</taxon>
        <taxon>Pistacia</taxon>
    </lineage>
</organism>